<gene>
    <name evidence="3" type="ORF">H9649_03540</name>
</gene>
<sequence length="124" mass="14172">MTLLRYKKAYEKIAMGLLSYMPGEKAVKKLQELVHQYEENECWQLYLLKKGEDFIGIIGVIVDENSYTVMHIAVNPSFRGEGVGKEMIDKIGLAFPDLMCKSTPDTQSFTEKCQAKDDDELELE</sequence>
<dbReference type="Pfam" id="PF13508">
    <property type="entry name" value="Acetyltransf_7"/>
    <property type="match status" value="1"/>
</dbReference>
<name>A0ABR8U6J0_9BACL</name>
<evidence type="ECO:0000313" key="3">
    <source>
        <dbReference type="EMBL" id="MBD7983646.1"/>
    </source>
</evidence>
<evidence type="ECO:0000256" key="1">
    <source>
        <dbReference type="SAM" id="MobiDB-lite"/>
    </source>
</evidence>
<evidence type="ECO:0000313" key="4">
    <source>
        <dbReference type="Proteomes" id="UP000626786"/>
    </source>
</evidence>
<protein>
    <submittedName>
        <fullName evidence="3">GNAT family N-acetyltransferase</fullName>
    </submittedName>
</protein>
<dbReference type="EMBL" id="JACSQN010000002">
    <property type="protein sequence ID" value="MBD7983646.1"/>
    <property type="molecule type" value="Genomic_DNA"/>
</dbReference>
<reference evidence="3 4" key="1">
    <citation type="submission" date="2020-08" db="EMBL/GenBank/DDBJ databases">
        <title>A Genomic Blueprint of the Chicken Gut Microbiome.</title>
        <authorList>
            <person name="Gilroy R."/>
            <person name="Ravi A."/>
            <person name="Getino M."/>
            <person name="Pursley I."/>
            <person name="Horton D.L."/>
            <person name="Alikhan N.-F."/>
            <person name="Baker D."/>
            <person name="Gharbi K."/>
            <person name="Hall N."/>
            <person name="Watson M."/>
            <person name="Adriaenssens E.M."/>
            <person name="Foster-Nyarko E."/>
            <person name="Jarju S."/>
            <person name="Secka A."/>
            <person name="Antonio M."/>
            <person name="Oren A."/>
            <person name="Chaudhuri R."/>
            <person name="La Ragione R.M."/>
            <person name="Hildebrand F."/>
            <person name="Pallen M.J."/>
        </authorList>
    </citation>
    <scope>NUCLEOTIDE SEQUENCE [LARGE SCALE GENOMIC DNA]</scope>
    <source>
        <strain evidence="3 4">Sa2YVA2</strain>
    </source>
</reference>
<dbReference type="CDD" id="cd04301">
    <property type="entry name" value="NAT_SF"/>
    <property type="match status" value="1"/>
</dbReference>
<dbReference type="SUPFAM" id="SSF55729">
    <property type="entry name" value="Acyl-CoA N-acyltransferases (Nat)"/>
    <property type="match status" value="1"/>
</dbReference>
<organism evidence="3 4">
    <name type="scientific">Sporosarcina quadrami</name>
    <dbReference type="NCBI Taxonomy" id="2762234"/>
    <lineage>
        <taxon>Bacteria</taxon>
        <taxon>Bacillati</taxon>
        <taxon>Bacillota</taxon>
        <taxon>Bacilli</taxon>
        <taxon>Bacillales</taxon>
        <taxon>Caryophanaceae</taxon>
        <taxon>Sporosarcina</taxon>
    </lineage>
</organism>
<keyword evidence="4" id="KW-1185">Reference proteome</keyword>
<dbReference type="RefSeq" id="WP_191693334.1">
    <property type="nucleotide sequence ID" value="NZ_JACSQN010000002.1"/>
</dbReference>
<evidence type="ECO:0000259" key="2">
    <source>
        <dbReference type="PROSITE" id="PS51186"/>
    </source>
</evidence>
<dbReference type="Proteomes" id="UP000626786">
    <property type="component" value="Unassembled WGS sequence"/>
</dbReference>
<accession>A0ABR8U6J0</accession>
<feature type="region of interest" description="Disordered" evidence="1">
    <location>
        <begin position="105"/>
        <end position="124"/>
    </location>
</feature>
<feature type="domain" description="N-acetyltransferase" evidence="2">
    <location>
        <begin position="4"/>
        <end position="124"/>
    </location>
</feature>
<dbReference type="Gene3D" id="3.40.630.30">
    <property type="match status" value="1"/>
</dbReference>
<dbReference type="InterPro" id="IPR016181">
    <property type="entry name" value="Acyl_CoA_acyltransferase"/>
</dbReference>
<proteinExistence type="predicted"/>
<dbReference type="PROSITE" id="PS51186">
    <property type="entry name" value="GNAT"/>
    <property type="match status" value="1"/>
</dbReference>
<dbReference type="InterPro" id="IPR000182">
    <property type="entry name" value="GNAT_dom"/>
</dbReference>
<comment type="caution">
    <text evidence="3">The sequence shown here is derived from an EMBL/GenBank/DDBJ whole genome shotgun (WGS) entry which is preliminary data.</text>
</comment>